<organism evidence="1 2">
    <name type="scientific">Choiromyces venosus 120613-1</name>
    <dbReference type="NCBI Taxonomy" id="1336337"/>
    <lineage>
        <taxon>Eukaryota</taxon>
        <taxon>Fungi</taxon>
        <taxon>Dikarya</taxon>
        <taxon>Ascomycota</taxon>
        <taxon>Pezizomycotina</taxon>
        <taxon>Pezizomycetes</taxon>
        <taxon>Pezizales</taxon>
        <taxon>Tuberaceae</taxon>
        <taxon>Choiromyces</taxon>
    </lineage>
</organism>
<evidence type="ECO:0000313" key="2">
    <source>
        <dbReference type="Proteomes" id="UP000276215"/>
    </source>
</evidence>
<accession>A0A3N4JTB4</accession>
<sequence>MLLADQSTHYNIRQMALDMLQCSKEGLLHATRTQRITKSLVEAFDRPPTTKL</sequence>
<protein>
    <submittedName>
        <fullName evidence="1">Uncharacterized protein</fullName>
    </submittedName>
</protein>
<reference evidence="1 2" key="1">
    <citation type="journal article" date="2018" name="Nat. Ecol. Evol.">
        <title>Pezizomycetes genomes reveal the molecular basis of ectomycorrhizal truffle lifestyle.</title>
        <authorList>
            <person name="Murat C."/>
            <person name="Payen T."/>
            <person name="Noel B."/>
            <person name="Kuo A."/>
            <person name="Morin E."/>
            <person name="Chen J."/>
            <person name="Kohler A."/>
            <person name="Krizsan K."/>
            <person name="Balestrini R."/>
            <person name="Da Silva C."/>
            <person name="Montanini B."/>
            <person name="Hainaut M."/>
            <person name="Levati E."/>
            <person name="Barry K.W."/>
            <person name="Belfiori B."/>
            <person name="Cichocki N."/>
            <person name="Clum A."/>
            <person name="Dockter R.B."/>
            <person name="Fauchery L."/>
            <person name="Guy J."/>
            <person name="Iotti M."/>
            <person name="Le Tacon F."/>
            <person name="Lindquist E.A."/>
            <person name="Lipzen A."/>
            <person name="Malagnac F."/>
            <person name="Mello A."/>
            <person name="Molinier V."/>
            <person name="Miyauchi S."/>
            <person name="Poulain J."/>
            <person name="Riccioni C."/>
            <person name="Rubini A."/>
            <person name="Sitrit Y."/>
            <person name="Splivallo R."/>
            <person name="Traeger S."/>
            <person name="Wang M."/>
            <person name="Zifcakova L."/>
            <person name="Wipf D."/>
            <person name="Zambonelli A."/>
            <person name="Paolocci F."/>
            <person name="Nowrousian M."/>
            <person name="Ottonello S."/>
            <person name="Baldrian P."/>
            <person name="Spatafora J.W."/>
            <person name="Henrissat B."/>
            <person name="Nagy L.G."/>
            <person name="Aury J.M."/>
            <person name="Wincker P."/>
            <person name="Grigoriev I.V."/>
            <person name="Bonfante P."/>
            <person name="Martin F.M."/>
        </authorList>
    </citation>
    <scope>NUCLEOTIDE SEQUENCE [LARGE SCALE GENOMIC DNA]</scope>
    <source>
        <strain evidence="1 2">120613-1</strain>
    </source>
</reference>
<proteinExistence type="predicted"/>
<dbReference type="EMBL" id="ML120381">
    <property type="protein sequence ID" value="RPB00259.1"/>
    <property type="molecule type" value="Genomic_DNA"/>
</dbReference>
<dbReference type="Proteomes" id="UP000276215">
    <property type="component" value="Unassembled WGS sequence"/>
</dbReference>
<feature type="non-terminal residue" evidence="1">
    <location>
        <position position="52"/>
    </location>
</feature>
<evidence type="ECO:0000313" key="1">
    <source>
        <dbReference type="EMBL" id="RPB00259.1"/>
    </source>
</evidence>
<dbReference type="AlphaFoldDB" id="A0A3N4JTB4"/>
<keyword evidence="2" id="KW-1185">Reference proteome</keyword>
<gene>
    <name evidence="1" type="ORF">L873DRAFT_1805384</name>
</gene>
<name>A0A3N4JTB4_9PEZI</name>